<protein>
    <recommendedName>
        <fullName evidence="3">GW domain-containing protein</fullName>
    </recommendedName>
</protein>
<gene>
    <name evidence="1" type="ordered locus">Ctu_19370</name>
</gene>
<dbReference type="EMBL" id="FN543093">
    <property type="protein sequence ID" value="CBA30481.1"/>
    <property type="molecule type" value="Genomic_DNA"/>
</dbReference>
<dbReference type="HOGENOM" id="CLU_1335795_0_0_6"/>
<evidence type="ECO:0008006" key="3">
    <source>
        <dbReference type="Google" id="ProtNLM"/>
    </source>
</evidence>
<accession>C9Y2Y6</accession>
<reference evidence="1 2" key="1">
    <citation type="journal article" date="2010" name="J. Bacteriol.">
        <title>Complete Genome Sequence of Cronobacter turicensis LMG 23827, a foodborne pathogen causing deaths in neonates.</title>
        <authorList>
            <person name="Stephan R."/>
            <person name="Lehner A."/>
            <person name="Tischler P."/>
            <person name="Rattei T."/>
        </authorList>
    </citation>
    <scope>NUCLEOTIDE SEQUENCE [LARGE SCALE GENOMIC DNA]</scope>
    <source>
        <strain evidence="2">DSM 18703 / CCUG 55852 / LMG 23827 / z3032</strain>
    </source>
</reference>
<evidence type="ECO:0000313" key="1">
    <source>
        <dbReference type="EMBL" id="CBA30481.1"/>
    </source>
</evidence>
<proteinExistence type="predicted"/>
<evidence type="ECO:0000313" key="2">
    <source>
        <dbReference type="Proteomes" id="UP000002069"/>
    </source>
</evidence>
<reference evidence="2" key="2">
    <citation type="journal article" date="2011" name="J. Bacteriol.">
        <title>Complete genome sequence of Cronobacter turicensis LMG 23827, a food-borne pathogen causing deaths in neonates.</title>
        <authorList>
            <person name="Stephan R."/>
            <person name="Lehner A."/>
            <person name="Tischler P."/>
            <person name="Rattei T."/>
        </authorList>
    </citation>
    <scope>NUCLEOTIDE SEQUENCE [LARGE SCALE GENOMIC DNA]</scope>
    <source>
        <strain evidence="2">DSM 18703 / CCUG 55852 / LMG 23827 / z3032</strain>
    </source>
</reference>
<keyword evidence="2" id="KW-1185">Reference proteome</keyword>
<name>C9Y2Y6_CROTZ</name>
<sequence length="177" mass="20341">MSFAASPEQCYSYFTELVRSSSYPFNEWNVKPKEVNLMIDDDNDSIIRAKLVIDTNGTGTIGWVLFKKSKAELFDITVDPKKPIKLSYNNEYNKAQIYCLSGEVVYQVRSKKRVYFFDKSNSGMKKTKAFIVNGDYVQRLETQGNYTKVIYQTKSGGKVTGWVELASLSQIDFKNNW</sequence>
<organism evidence="1 2">
    <name type="scientific">Cronobacter turicensis (strain DSM 18703 / CCUG 55852 / LMG 23827 / z3032)</name>
    <dbReference type="NCBI Taxonomy" id="693216"/>
    <lineage>
        <taxon>Bacteria</taxon>
        <taxon>Pseudomonadati</taxon>
        <taxon>Pseudomonadota</taxon>
        <taxon>Gammaproteobacteria</taxon>
        <taxon>Enterobacterales</taxon>
        <taxon>Enterobacteriaceae</taxon>
        <taxon>Cronobacter</taxon>
    </lineage>
</organism>
<dbReference type="AlphaFoldDB" id="C9Y2Y6"/>
<dbReference type="Proteomes" id="UP000002069">
    <property type="component" value="Chromosome"/>
</dbReference>
<dbReference type="KEGG" id="ctu:CTU_19370"/>